<dbReference type="EMBL" id="QGKV02000832">
    <property type="protein sequence ID" value="KAF3542762.1"/>
    <property type="molecule type" value="Genomic_DNA"/>
</dbReference>
<evidence type="ECO:0000313" key="1">
    <source>
        <dbReference type="EMBL" id="KAF3542762.1"/>
    </source>
</evidence>
<reference evidence="1 2" key="1">
    <citation type="journal article" date="2020" name="BMC Genomics">
        <title>Intraspecific diversification of the crop wild relative Brassica cretica Lam. using demographic model selection.</title>
        <authorList>
            <person name="Kioukis A."/>
            <person name="Michalopoulou V.A."/>
            <person name="Briers L."/>
            <person name="Pirintsos S."/>
            <person name="Studholme D.J."/>
            <person name="Pavlidis P."/>
            <person name="Sarris P.F."/>
        </authorList>
    </citation>
    <scope>NUCLEOTIDE SEQUENCE [LARGE SCALE GENOMIC DNA]</scope>
    <source>
        <strain evidence="2">cv. PFS-1207/04</strain>
    </source>
</reference>
<sequence length="104" mass="11516">MWRSSTRSILRSDHGGSVVGSCRLIWKISEVRQSFPVVKETSLDSSLGWTSGLFVGSSGQQAYYSPFGGLAYGLEELPFTSRFSRCQSSISVIWPYPTVPCRSK</sequence>
<protein>
    <submittedName>
        <fullName evidence="1">Uncharacterized protein</fullName>
    </submittedName>
</protein>
<dbReference type="Proteomes" id="UP000266723">
    <property type="component" value="Unassembled WGS sequence"/>
</dbReference>
<accession>A0ABQ7BUX3</accession>
<proteinExistence type="predicted"/>
<name>A0ABQ7BUX3_BRACR</name>
<comment type="caution">
    <text evidence="1">The sequence shown here is derived from an EMBL/GenBank/DDBJ whole genome shotgun (WGS) entry which is preliminary data.</text>
</comment>
<keyword evidence="2" id="KW-1185">Reference proteome</keyword>
<organism evidence="1 2">
    <name type="scientific">Brassica cretica</name>
    <name type="common">Mustard</name>
    <dbReference type="NCBI Taxonomy" id="69181"/>
    <lineage>
        <taxon>Eukaryota</taxon>
        <taxon>Viridiplantae</taxon>
        <taxon>Streptophyta</taxon>
        <taxon>Embryophyta</taxon>
        <taxon>Tracheophyta</taxon>
        <taxon>Spermatophyta</taxon>
        <taxon>Magnoliopsida</taxon>
        <taxon>eudicotyledons</taxon>
        <taxon>Gunneridae</taxon>
        <taxon>Pentapetalae</taxon>
        <taxon>rosids</taxon>
        <taxon>malvids</taxon>
        <taxon>Brassicales</taxon>
        <taxon>Brassicaceae</taxon>
        <taxon>Brassiceae</taxon>
        <taxon>Brassica</taxon>
    </lineage>
</organism>
<gene>
    <name evidence="1" type="ORF">DY000_02007264</name>
</gene>
<evidence type="ECO:0000313" key="2">
    <source>
        <dbReference type="Proteomes" id="UP000266723"/>
    </source>
</evidence>